<evidence type="ECO:0000313" key="3">
    <source>
        <dbReference type="EMBL" id="UOQ45417.1"/>
    </source>
</evidence>
<accession>A0ABY4EN92</accession>
<dbReference type="SUPFAM" id="SSF53756">
    <property type="entry name" value="UDP-Glycosyltransferase/glycogen phosphorylase"/>
    <property type="match status" value="1"/>
</dbReference>
<dbReference type="Proteomes" id="UP000831787">
    <property type="component" value="Chromosome"/>
</dbReference>
<dbReference type="CDD" id="cd03819">
    <property type="entry name" value="GT4_WavL-like"/>
    <property type="match status" value="1"/>
</dbReference>
<dbReference type="PANTHER" id="PTHR45947">
    <property type="entry name" value="SULFOQUINOVOSYL TRANSFERASE SQD2"/>
    <property type="match status" value="1"/>
</dbReference>
<evidence type="ECO:0000313" key="4">
    <source>
        <dbReference type="Proteomes" id="UP000831787"/>
    </source>
</evidence>
<organism evidence="3 4">
    <name type="scientific">Halobacillus salinarum</name>
    <dbReference type="NCBI Taxonomy" id="2932257"/>
    <lineage>
        <taxon>Bacteria</taxon>
        <taxon>Bacillati</taxon>
        <taxon>Bacillota</taxon>
        <taxon>Bacilli</taxon>
        <taxon>Bacillales</taxon>
        <taxon>Bacillaceae</taxon>
        <taxon>Halobacillus</taxon>
    </lineage>
</organism>
<dbReference type="Gene3D" id="3.40.50.2000">
    <property type="entry name" value="Glycogen Phosphorylase B"/>
    <property type="match status" value="2"/>
</dbReference>
<feature type="domain" description="Glycosyl transferase family 1" evidence="1">
    <location>
        <begin position="171"/>
        <end position="328"/>
    </location>
</feature>
<dbReference type="Pfam" id="PF00534">
    <property type="entry name" value="Glycos_transf_1"/>
    <property type="match status" value="1"/>
</dbReference>
<keyword evidence="4" id="KW-1185">Reference proteome</keyword>
<feature type="domain" description="Glycosyltransferase subfamily 4-like N-terminal" evidence="2">
    <location>
        <begin position="12"/>
        <end position="163"/>
    </location>
</feature>
<evidence type="ECO:0000259" key="2">
    <source>
        <dbReference type="Pfam" id="PF13439"/>
    </source>
</evidence>
<proteinExistence type="predicted"/>
<dbReference type="RefSeq" id="WP_244712128.1">
    <property type="nucleotide sequence ID" value="NZ_CP095073.1"/>
</dbReference>
<dbReference type="InterPro" id="IPR001296">
    <property type="entry name" value="Glyco_trans_1"/>
</dbReference>
<protein>
    <submittedName>
        <fullName evidence="3">Glycosyltransferase family 4 protein</fullName>
    </submittedName>
</protein>
<dbReference type="InterPro" id="IPR050194">
    <property type="entry name" value="Glycosyltransferase_grp1"/>
</dbReference>
<evidence type="ECO:0000259" key="1">
    <source>
        <dbReference type="Pfam" id="PF00534"/>
    </source>
</evidence>
<reference evidence="3 4" key="1">
    <citation type="submission" date="2022-04" db="EMBL/GenBank/DDBJ databases">
        <title>Halobacillus sp. isolated from saltern.</title>
        <authorList>
            <person name="Won M."/>
            <person name="Lee C.-M."/>
            <person name="Woen H.-Y."/>
            <person name="Kwon S.-W."/>
        </authorList>
    </citation>
    <scope>NUCLEOTIDE SEQUENCE [LARGE SCALE GENOMIC DNA]</scope>
    <source>
        <strain evidence="3 4">SSBR10-3</strain>
    </source>
</reference>
<dbReference type="PANTHER" id="PTHR45947:SF3">
    <property type="entry name" value="SULFOQUINOVOSYL TRANSFERASE SQD2"/>
    <property type="match status" value="1"/>
</dbReference>
<dbReference type="Pfam" id="PF13439">
    <property type="entry name" value="Glyco_transf_4"/>
    <property type="match status" value="1"/>
</dbReference>
<sequence length="357" mass="40865">MNVLVLTDKLIFGGAEMYFCKLENFLRHQQISFYYAAGSGDLSRNIKRKENFFELSRTSHYSNLKVIGNLVREKGIDIIHANSLRMVLYCILLKIMNKTDFKIIYTKHNITILELKNRKLFTALLNKFVHRVITVSEFERTSLVTAGVNPNKIKTIYNGVDMDQFTYQPKEIDKEFKVGMLARLSEEKNHKFFIEVANELKQMPNLTFFIGGEGPEEEKIREKIHDHGLADKVVLLGKIHHPEKFTADMDLLLLTSHREVFPMVIIEAMAVGTPVLSIDRGGIHEAVKAGSTGFLLPEHSVKGFAEKVLLLEANREKGMELAENARKRALKEFSLERMIHSTLQEYLSCDKSFIQTG</sequence>
<dbReference type="InterPro" id="IPR028098">
    <property type="entry name" value="Glyco_trans_4-like_N"/>
</dbReference>
<gene>
    <name evidence="3" type="ORF">MUN89_05580</name>
</gene>
<dbReference type="EMBL" id="CP095073">
    <property type="protein sequence ID" value="UOQ45417.1"/>
    <property type="molecule type" value="Genomic_DNA"/>
</dbReference>
<name>A0ABY4EN92_9BACI</name>